<dbReference type="Proteomes" id="UP000539075">
    <property type="component" value="Unassembled WGS sequence"/>
</dbReference>
<dbReference type="Gene3D" id="3.40.50.300">
    <property type="entry name" value="P-loop containing nucleotide triphosphate hydrolases"/>
    <property type="match status" value="2"/>
</dbReference>
<dbReference type="GO" id="GO:0004386">
    <property type="term" value="F:helicase activity"/>
    <property type="evidence" value="ECO:0007669"/>
    <property type="project" value="UniProtKB-KW"/>
</dbReference>
<dbReference type="Gene3D" id="3.40.960.10">
    <property type="entry name" value="VSR Endonuclease"/>
    <property type="match status" value="1"/>
</dbReference>
<dbReference type="InterPro" id="IPR047187">
    <property type="entry name" value="SF1_C_Upf1"/>
</dbReference>
<feature type="domain" description="DUF2726" evidence="2">
    <location>
        <begin position="808"/>
        <end position="902"/>
    </location>
</feature>
<dbReference type="Pfam" id="PF10881">
    <property type="entry name" value="DUF2726"/>
    <property type="match status" value="1"/>
</dbReference>
<accession>A0A7W8FDV2</accession>
<evidence type="ECO:0000256" key="1">
    <source>
        <dbReference type="SAM" id="Coils"/>
    </source>
</evidence>
<dbReference type="PANTHER" id="PTHR10887">
    <property type="entry name" value="DNA2/NAM7 HELICASE FAMILY"/>
    <property type="match status" value="1"/>
</dbReference>
<dbReference type="InterPro" id="IPR045055">
    <property type="entry name" value="DNA2/NAM7-like"/>
</dbReference>
<feature type="domain" description="DNA2/NAM7 helicase-like C-terminal" evidence="4">
    <location>
        <begin position="560"/>
        <end position="721"/>
    </location>
</feature>
<dbReference type="PANTHER" id="PTHR10887:SF495">
    <property type="entry name" value="HELICASE SENATAXIN ISOFORM X1-RELATED"/>
    <property type="match status" value="1"/>
</dbReference>
<keyword evidence="5" id="KW-0378">Hydrolase</keyword>
<keyword evidence="5" id="KW-0347">Helicase</keyword>
<keyword evidence="5" id="KW-0547">Nucleotide-binding</keyword>
<sequence length="911" mass="105241">MLFEDYVITVDGCDKTDSVKQWKKTANGYDIVFNSNDKVYSYGGSRVEIVCLKEKIDCASSRVFVNDALQENVLEIHDYGKLKKMFFKNGQRRIITDEKFHIEENCLQIRHVAEKFYYLKELAEEIGLPCDDGASILSKYYRDIDFIGTNSVMGFYLSRRDDLDKMPLPNPIIFPFGLNQSQKKAVSCALSSRISIIEGPPGTGKTQTILNIIANLVLQGKTVAIAASNNSATDNILEKLAKNNFDFFCAPLGSGKNKEKFITNQSESYPDISSWRMPAEELANLKTAIAILTTELDEMLEVQNQIAQVRQESSELEQERKYFVSYLGMKKTQSPPQKPKLKGSHKDILNLWIEYENFAEKSRIQGLWFRIKKVFFYGWDSFSFLNQPAEQVIPTLQSLFYEIYKKELDDKRIYLEKKLSGYRFEDKMQEIKLKSTRLFKGYIAACYRIDMPRTLFKKDELYRSPENFLKEYPVVLSTTHSIRNSLSKKCMFDYIIIDEASQVDILTGALSFANAKNAIIVGDLMQLPNVITPQDMQRSLKIEDKYNIENEYRYTRHSLLSSASSVWQKIPKTLLREHYRCHPQIIGFCNKKFYNNQLVIMTKDRSEQDVLKLYYTLPGNHARKHLNQRQLDVIKGEILPELAAPDDSTGIITPYRAQANALSNQEQTSELESDTVHKYQGREKENIIISTVDDKIGEFADNPNLLNVAVSRAIRRLRVVVSPDADNENTNTGDLIKYIRRHNFEVVQSEISSIFDLLYKQYAQKRLELLKKYKSISEYDSENLANTLIEKVLVEKSFSKLDFTCHYPLSKLLHNVDRLLEKQRKYALHPATHVDFIIFNKMDKMPILAIEIDGTSYHKEGSIQYARDRMKDEILKRYNIPILRLATNGSSEEQRIRSKLSEILKVEGIPN</sequence>
<dbReference type="EMBL" id="JACHGO010000003">
    <property type="protein sequence ID" value="MBB5143059.1"/>
    <property type="molecule type" value="Genomic_DNA"/>
</dbReference>
<dbReference type="RefSeq" id="WP_183718430.1">
    <property type="nucleotide sequence ID" value="NZ_JACHGO010000003.1"/>
</dbReference>
<feature type="domain" description="DNA2/NAM7 helicase helicase" evidence="3">
    <location>
        <begin position="178"/>
        <end position="531"/>
    </location>
</feature>
<dbReference type="InterPro" id="IPR041677">
    <property type="entry name" value="DNA2/NAM7_AAA_11"/>
</dbReference>
<dbReference type="CDD" id="cd18808">
    <property type="entry name" value="SF1_C_Upf1"/>
    <property type="match status" value="1"/>
</dbReference>
<dbReference type="InterPro" id="IPR027417">
    <property type="entry name" value="P-loop_NTPase"/>
</dbReference>
<dbReference type="Pfam" id="PF13086">
    <property type="entry name" value="AAA_11"/>
    <property type="match status" value="1"/>
</dbReference>
<name>A0A7W8FDV2_9BACT</name>
<dbReference type="Pfam" id="PF13087">
    <property type="entry name" value="AAA_12"/>
    <property type="match status" value="1"/>
</dbReference>
<evidence type="ECO:0000259" key="2">
    <source>
        <dbReference type="Pfam" id="PF10881"/>
    </source>
</evidence>
<feature type="coiled-coil region" evidence="1">
    <location>
        <begin position="282"/>
        <end position="319"/>
    </location>
</feature>
<comment type="caution">
    <text evidence="5">The sequence shown here is derived from an EMBL/GenBank/DDBJ whole genome shotgun (WGS) entry which is preliminary data.</text>
</comment>
<evidence type="ECO:0000313" key="6">
    <source>
        <dbReference type="Proteomes" id="UP000539075"/>
    </source>
</evidence>
<dbReference type="SUPFAM" id="SSF52540">
    <property type="entry name" value="P-loop containing nucleoside triphosphate hydrolases"/>
    <property type="match status" value="1"/>
</dbReference>
<evidence type="ECO:0000313" key="5">
    <source>
        <dbReference type="EMBL" id="MBB5143059.1"/>
    </source>
</evidence>
<dbReference type="InterPro" id="IPR024402">
    <property type="entry name" value="DUF2726"/>
</dbReference>
<protein>
    <submittedName>
        <fullName evidence="5">Superfamily I DNA and/or RNA helicase</fullName>
    </submittedName>
</protein>
<keyword evidence="5" id="KW-0067">ATP-binding</keyword>
<dbReference type="AlphaFoldDB" id="A0A7W8FDV2"/>
<organism evidence="5 6">
    <name type="scientific">Desulfovibrio intestinalis</name>
    <dbReference type="NCBI Taxonomy" id="58621"/>
    <lineage>
        <taxon>Bacteria</taxon>
        <taxon>Pseudomonadati</taxon>
        <taxon>Thermodesulfobacteriota</taxon>
        <taxon>Desulfovibrionia</taxon>
        <taxon>Desulfovibrionales</taxon>
        <taxon>Desulfovibrionaceae</taxon>
        <taxon>Desulfovibrio</taxon>
    </lineage>
</organism>
<keyword evidence="1" id="KW-0175">Coiled coil</keyword>
<reference evidence="5 6" key="1">
    <citation type="submission" date="2020-08" db="EMBL/GenBank/DDBJ databases">
        <title>Genomic Encyclopedia of Type Strains, Phase IV (KMG-IV): sequencing the most valuable type-strain genomes for metagenomic binning, comparative biology and taxonomic classification.</title>
        <authorList>
            <person name="Goeker M."/>
        </authorList>
    </citation>
    <scope>NUCLEOTIDE SEQUENCE [LARGE SCALE GENOMIC DNA]</scope>
    <source>
        <strain evidence="5 6">DSM 11275</strain>
    </source>
</reference>
<keyword evidence="6" id="KW-1185">Reference proteome</keyword>
<gene>
    <name evidence="5" type="ORF">HNQ38_001147</name>
</gene>
<evidence type="ECO:0000259" key="4">
    <source>
        <dbReference type="Pfam" id="PF13087"/>
    </source>
</evidence>
<dbReference type="InterPro" id="IPR041679">
    <property type="entry name" value="DNA2/NAM7-like_C"/>
</dbReference>
<proteinExistence type="predicted"/>
<evidence type="ECO:0000259" key="3">
    <source>
        <dbReference type="Pfam" id="PF13086"/>
    </source>
</evidence>